<name>A0A1X2KJG5_9MYCO</name>
<dbReference type="AlphaFoldDB" id="A0A1X2KJG5"/>
<keyword evidence="2" id="KW-1185">Reference proteome</keyword>
<dbReference type="OrthoDB" id="4735584at2"/>
<gene>
    <name evidence="1" type="ORF">B8W69_28790</name>
</gene>
<evidence type="ECO:0000313" key="2">
    <source>
        <dbReference type="Proteomes" id="UP000242320"/>
    </source>
</evidence>
<dbReference type="EMBL" id="NCXM01000054">
    <property type="protein sequence ID" value="OSC20882.1"/>
    <property type="molecule type" value="Genomic_DNA"/>
</dbReference>
<protein>
    <submittedName>
        <fullName evidence="1">Uncharacterized protein</fullName>
    </submittedName>
</protein>
<proteinExistence type="predicted"/>
<dbReference type="Proteomes" id="UP000242320">
    <property type="component" value="Unassembled WGS sequence"/>
</dbReference>
<sequence length="116" mass="12543">MAHISTTVYLNQGVDHFLGFDVHAPARLHQAARFDLEILDQAPSAAAVPGALEIIFEQLNIARPQHPWALRYRLAGHRSLSVGDVVVLGETAWACASVGWTPISADQLRAAIPAAR</sequence>
<reference evidence="1 2" key="1">
    <citation type="submission" date="2017-04" db="EMBL/GenBank/DDBJ databases">
        <title>The new phylogeny of genus Mycobacterium.</title>
        <authorList>
            <person name="Tortoli E."/>
            <person name="Trovato A."/>
            <person name="Cirillo D.M."/>
        </authorList>
    </citation>
    <scope>NUCLEOTIDE SEQUENCE [LARGE SCALE GENOMIC DNA]</scope>
    <source>
        <strain evidence="1 2">DSM 45247</strain>
    </source>
</reference>
<organism evidence="1 2">
    <name type="scientific">Mycolicibacterium vulneris</name>
    <dbReference type="NCBI Taxonomy" id="547163"/>
    <lineage>
        <taxon>Bacteria</taxon>
        <taxon>Bacillati</taxon>
        <taxon>Actinomycetota</taxon>
        <taxon>Actinomycetes</taxon>
        <taxon>Mycobacteriales</taxon>
        <taxon>Mycobacteriaceae</taxon>
        <taxon>Mycolicibacterium</taxon>
    </lineage>
</organism>
<accession>A0A1X2KJG5</accession>
<comment type="caution">
    <text evidence="1">The sequence shown here is derived from an EMBL/GenBank/DDBJ whole genome shotgun (WGS) entry which is preliminary data.</text>
</comment>
<evidence type="ECO:0000313" key="1">
    <source>
        <dbReference type="EMBL" id="OSC20882.1"/>
    </source>
</evidence>